<dbReference type="GeneID" id="39587237"/>
<reference evidence="2 3" key="1">
    <citation type="submission" date="2018-11" db="EMBL/GenBank/DDBJ databases">
        <title>Genome sequence of Apiotrichum porosum DSM 27194.</title>
        <authorList>
            <person name="Aliyu H."/>
            <person name="Gorte O."/>
            <person name="Ochsenreither K."/>
        </authorList>
    </citation>
    <scope>NUCLEOTIDE SEQUENCE [LARGE SCALE GENOMIC DNA]</scope>
    <source>
        <strain evidence="2 3">DSM 27194</strain>
    </source>
</reference>
<organism evidence="2 3">
    <name type="scientific">Apiotrichum porosum</name>
    <dbReference type="NCBI Taxonomy" id="105984"/>
    <lineage>
        <taxon>Eukaryota</taxon>
        <taxon>Fungi</taxon>
        <taxon>Dikarya</taxon>
        <taxon>Basidiomycota</taxon>
        <taxon>Agaricomycotina</taxon>
        <taxon>Tremellomycetes</taxon>
        <taxon>Trichosporonales</taxon>
        <taxon>Trichosporonaceae</taxon>
        <taxon>Apiotrichum</taxon>
    </lineage>
</organism>
<keyword evidence="3" id="KW-1185">Reference proteome</keyword>
<gene>
    <name evidence="2" type="ORF">EHS24_002694</name>
</gene>
<feature type="compositionally biased region" description="Polar residues" evidence="1">
    <location>
        <begin position="20"/>
        <end position="38"/>
    </location>
</feature>
<dbReference type="RefSeq" id="XP_028473377.1">
    <property type="nucleotide sequence ID" value="XM_028618421.1"/>
</dbReference>
<evidence type="ECO:0000313" key="3">
    <source>
        <dbReference type="Proteomes" id="UP000279236"/>
    </source>
</evidence>
<evidence type="ECO:0000256" key="1">
    <source>
        <dbReference type="SAM" id="MobiDB-lite"/>
    </source>
</evidence>
<dbReference type="AlphaFoldDB" id="A0A427XH60"/>
<accession>A0A427XH60</accession>
<feature type="region of interest" description="Disordered" evidence="1">
    <location>
        <begin position="1"/>
        <end position="132"/>
    </location>
</feature>
<proteinExistence type="predicted"/>
<feature type="compositionally biased region" description="Low complexity" evidence="1">
    <location>
        <begin position="183"/>
        <end position="200"/>
    </location>
</feature>
<dbReference type="Proteomes" id="UP000279236">
    <property type="component" value="Unassembled WGS sequence"/>
</dbReference>
<feature type="region of interest" description="Disordered" evidence="1">
    <location>
        <begin position="163"/>
        <end position="244"/>
    </location>
</feature>
<dbReference type="EMBL" id="RSCE01000013">
    <property type="protein sequence ID" value="RSH78230.1"/>
    <property type="molecule type" value="Genomic_DNA"/>
</dbReference>
<name>A0A427XH60_9TREE</name>
<protein>
    <submittedName>
        <fullName evidence="2">Uncharacterized protein</fullName>
    </submittedName>
</protein>
<evidence type="ECO:0000313" key="2">
    <source>
        <dbReference type="EMBL" id="RSH78230.1"/>
    </source>
</evidence>
<comment type="caution">
    <text evidence="2">The sequence shown here is derived from an EMBL/GenBank/DDBJ whole genome shotgun (WGS) entry which is preliminary data.</text>
</comment>
<feature type="compositionally biased region" description="Acidic residues" evidence="1">
    <location>
        <begin position="171"/>
        <end position="182"/>
    </location>
</feature>
<sequence length="244" mass="26211">MRDTPNRKAANGTHPVPRTPRSSKSNGTKADGSTSKANSVPAALAITSEKSKTNTLPATPRAKRKVTFVDKASPPLPSNTPAKRRKRSDAVLDGSTPLPGLLPVKPRAAARTKTQTRPQGSPGAPLRPPAVIIPREVKRSPDLSYFLPSPWWFDQPSMQLPLLRLAPAQHEEDDEDDADDADGIPASPSSSSTPYPSRESTPLTPSSPGSEVPRPITENNTYAWTPGPNMPNKVRNRHSVVHPA</sequence>
<feature type="compositionally biased region" description="Basic residues" evidence="1">
    <location>
        <begin position="234"/>
        <end position="244"/>
    </location>
</feature>